<dbReference type="InterPro" id="IPR036179">
    <property type="entry name" value="Ig-like_dom_sf"/>
</dbReference>
<dbReference type="Proteomes" id="UP000596742">
    <property type="component" value="Unassembled WGS sequence"/>
</dbReference>
<evidence type="ECO:0000259" key="6">
    <source>
        <dbReference type="PROSITE" id="PS50835"/>
    </source>
</evidence>
<evidence type="ECO:0000256" key="5">
    <source>
        <dbReference type="ARBA" id="ARBA00023319"/>
    </source>
</evidence>
<accession>A0A8B6GED9</accession>
<evidence type="ECO:0000256" key="4">
    <source>
        <dbReference type="ARBA" id="ARBA00023180"/>
    </source>
</evidence>
<evidence type="ECO:0000313" key="7">
    <source>
        <dbReference type="EMBL" id="VDI63052.1"/>
    </source>
</evidence>
<dbReference type="InterPro" id="IPR013783">
    <property type="entry name" value="Ig-like_fold"/>
</dbReference>
<evidence type="ECO:0000256" key="1">
    <source>
        <dbReference type="ARBA" id="ARBA00004479"/>
    </source>
</evidence>
<evidence type="ECO:0000256" key="2">
    <source>
        <dbReference type="ARBA" id="ARBA00023136"/>
    </source>
</evidence>
<dbReference type="Pfam" id="PF08205">
    <property type="entry name" value="C2-set_2"/>
    <property type="match status" value="1"/>
</dbReference>
<dbReference type="OrthoDB" id="6153876at2759"/>
<feature type="domain" description="Ig-like" evidence="6">
    <location>
        <begin position="31"/>
        <end position="135"/>
    </location>
</feature>
<dbReference type="InterPro" id="IPR007110">
    <property type="entry name" value="Ig-like_dom"/>
</dbReference>
<evidence type="ECO:0000313" key="8">
    <source>
        <dbReference type="Proteomes" id="UP000596742"/>
    </source>
</evidence>
<protein>
    <recommendedName>
        <fullName evidence="6">Ig-like domain-containing protein</fullName>
    </recommendedName>
</protein>
<proteinExistence type="predicted"/>
<dbReference type="PANTHER" id="PTHR11640">
    <property type="entry name" value="NEPHRIN"/>
    <property type="match status" value="1"/>
</dbReference>
<dbReference type="InterPro" id="IPR013162">
    <property type="entry name" value="CD80_C2-set"/>
</dbReference>
<dbReference type="PANTHER" id="PTHR11640:SF136">
    <property type="entry name" value="NEPHRIN"/>
    <property type="match status" value="1"/>
</dbReference>
<keyword evidence="8" id="KW-1185">Reference proteome</keyword>
<dbReference type="AlphaFoldDB" id="A0A8B6GED9"/>
<organism evidence="7 8">
    <name type="scientific">Mytilus galloprovincialis</name>
    <name type="common">Mediterranean mussel</name>
    <dbReference type="NCBI Taxonomy" id="29158"/>
    <lineage>
        <taxon>Eukaryota</taxon>
        <taxon>Metazoa</taxon>
        <taxon>Spiralia</taxon>
        <taxon>Lophotrochozoa</taxon>
        <taxon>Mollusca</taxon>
        <taxon>Bivalvia</taxon>
        <taxon>Autobranchia</taxon>
        <taxon>Pteriomorphia</taxon>
        <taxon>Mytilida</taxon>
        <taxon>Mytiloidea</taxon>
        <taxon>Mytilidae</taxon>
        <taxon>Mytilinae</taxon>
        <taxon>Mytilus</taxon>
    </lineage>
</organism>
<dbReference type="GO" id="GO:0050839">
    <property type="term" value="F:cell adhesion molecule binding"/>
    <property type="evidence" value="ECO:0007669"/>
    <property type="project" value="TreeGrafter"/>
</dbReference>
<sequence length="248" mass="27648">MDQESDFHWRFKPKCTIFSVWRPLFGSRNVPITKVAISPEDENPVKIVKGNSKEFKCRTDASRPSSTIQWYLSNKNITNSSSHYNECATNCSDGKTISYSQLIYKGNTDDIGKTIYCTAINIEGYRVWSMNKTIDVLYSPSTPAITQTPTGPVNANTTIILTCEIKGGNPLANITWQCNESTPVDSTRTSANSSISLVQLIARKWLNGTACNCTGSHPAWTQHNSTSLVLDIRCKYMYCQKGTYTQAI</sequence>
<dbReference type="GO" id="GO:0005886">
    <property type="term" value="C:plasma membrane"/>
    <property type="evidence" value="ECO:0007669"/>
    <property type="project" value="TreeGrafter"/>
</dbReference>
<feature type="domain" description="Ig-like" evidence="6">
    <location>
        <begin position="143"/>
        <end position="229"/>
    </location>
</feature>
<keyword evidence="2" id="KW-0472">Membrane</keyword>
<keyword evidence="3" id="KW-1015">Disulfide bond</keyword>
<evidence type="ECO:0000256" key="3">
    <source>
        <dbReference type="ARBA" id="ARBA00023157"/>
    </source>
</evidence>
<keyword evidence="4" id="KW-0325">Glycoprotein</keyword>
<gene>
    <name evidence="7" type="ORF">MGAL_10B079878</name>
</gene>
<dbReference type="PROSITE" id="PS50835">
    <property type="entry name" value="IG_LIKE"/>
    <property type="match status" value="2"/>
</dbReference>
<dbReference type="GO" id="GO:0098609">
    <property type="term" value="P:cell-cell adhesion"/>
    <property type="evidence" value="ECO:0007669"/>
    <property type="project" value="TreeGrafter"/>
</dbReference>
<dbReference type="EMBL" id="UYJE01008330">
    <property type="protein sequence ID" value="VDI63052.1"/>
    <property type="molecule type" value="Genomic_DNA"/>
</dbReference>
<dbReference type="Gene3D" id="2.60.40.10">
    <property type="entry name" value="Immunoglobulins"/>
    <property type="match status" value="2"/>
</dbReference>
<keyword evidence="5" id="KW-0393">Immunoglobulin domain</keyword>
<dbReference type="InterPro" id="IPR051275">
    <property type="entry name" value="Cell_adhesion_signaling"/>
</dbReference>
<reference evidence="7" key="1">
    <citation type="submission" date="2018-11" db="EMBL/GenBank/DDBJ databases">
        <authorList>
            <person name="Alioto T."/>
            <person name="Alioto T."/>
        </authorList>
    </citation>
    <scope>NUCLEOTIDE SEQUENCE</scope>
</reference>
<dbReference type="GO" id="GO:0005911">
    <property type="term" value="C:cell-cell junction"/>
    <property type="evidence" value="ECO:0007669"/>
    <property type="project" value="TreeGrafter"/>
</dbReference>
<name>A0A8B6GED9_MYTGA</name>
<comment type="subcellular location">
    <subcellularLocation>
        <location evidence="1">Membrane</location>
        <topology evidence="1">Single-pass type I membrane protein</topology>
    </subcellularLocation>
</comment>
<comment type="caution">
    <text evidence="7">The sequence shown here is derived from an EMBL/GenBank/DDBJ whole genome shotgun (WGS) entry which is preliminary data.</text>
</comment>
<dbReference type="SUPFAM" id="SSF48726">
    <property type="entry name" value="Immunoglobulin"/>
    <property type="match status" value="2"/>
</dbReference>